<comment type="catalytic activity">
    <reaction evidence="5">
        <text>queuosine 5'-phosphate + H2O = queuine + D-ribose 5-phosphate</text>
        <dbReference type="Rhea" id="RHEA:75387"/>
        <dbReference type="ChEBI" id="CHEBI:15377"/>
        <dbReference type="ChEBI" id="CHEBI:17433"/>
        <dbReference type="ChEBI" id="CHEBI:78346"/>
        <dbReference type="ChEBI" id="CHEBI:194371"/>
    </reaction>
    <physiologicalReaction direction="left-to-right" evidence="5">
        <dbReference type="Rhea" id="RHEA:75388"/>
    </physiologicalReaction>
</comment>
<comment type="similarity">
    <text evidence="2">Belongs to the QNG1 protein family.</text>
</comment>
<evidence type="ECO:0000256" key="1">
    <source>
        <dbReference type="ARBA" id="ARBA00022801"/>
    </source>
</evidence>
<dbReference type="PANTHER" id="PTHR21314:SF0">
    <property type="entry name" value="QUEUOSINE 5'-PHOSPHATE N-GLYCOSYLASE_HYDROLASE"/>
    <property type="match status" value="1"/>
</dbReference>
<evidence type="ECO:0000313" key="7">
    <source>
        <dbReference type="Proteomes" id="UP001597075"/>
    </source>
</evidence>
<name>A0ABD6D4L3_9EURY</name>
<dbReference type="PANTHER" id="PTHR21314">
    <property type="entry name" value="QUEUOSINE 5'-PHOSPHATE N-GLYCOSYLASE_HYDROLASE-RELATED"/>
    <property type="match status" value="1"/>
</dbReference>
<protein>
    <recommendedName>
        <fullName evidence="3">Queuosine 5'-phosphate N-glycosylase/hydrolase</fullName>
    </recommendedName>
    <alternativeName>
        <fullName evidence="4">Queuosine-nucleotide N-glycosylase/hydrolase</fullName>
    </alternativeName>
</protein>
<evidence type="ECO:0000256" key="3">
    <source>
        <dbReference type="ARBA" id="ARBA00035306"/>
    </source>
</evidence>
<evidence type="ECO:0000313" key="6">
    <source>
        <dbReference type="EMBL" id="MFD1635099.1"/>
    </source>
</evidence>
<dbReference type="Proteomes" id="UP001597075">
    <property type="component" value="Unassembled WGS sequence"/>
</dbReference>
<dbReference type="EMBL" id="JBHUDL010000010">
    <property type="protein sequence ID" value="MFD1635099.1"/>
    <property type="molecule type" value="Genomic_DNA"/>
</dbReference>
<evidence type="ECO:0000256" key="5">
    <source>
        <dbReference type="ARBA" id="ARBA00048204"/>
    </source>
</evidence>
<accession>A0ABD6D4L3</accession>
<proteinExistence type="inferred from homology"/>
<organism evidence="6 7">
    <name type="scientific">Haloplanus ruber</name>
    <dbReference type="NCBI Taxonomy" id="869892"/>
    <lineage>
        <taxon>Archaea</taxon>
        <taxon>Methanobacteriati</taxon>
        <taxon>Methanobacteriota</taxon>
        <taxon>Stenosarchaea group</taxon>
        <taxon>Halobacteria</taxon>
        <taxon>Halobacteriales</taxon>
        <taxon>Haloferacaceae</taxon>
        <taxon>Haloplanus</taxon>
    </lineage>
</organism>
<sequence>MDIQEGAIELLSERLAADEFSLPEWRAPVFPDENSSGVSERDIIDFLFLGNTINFQFRDYDTGDKFTATYAGTEWSGAFAMWACLRREFDDNPAILRGDTLSDLSLSDVERLFEPADGDEIPMLEERHQILTQVGENLSNQYDGRFANLIDSAEPCLYADGNGIVDRLVTHLPSFDDSSAVTLADGSALEVAFWKRAQLAAGMAYGRFQNQECFRVEDPGAFTLFVDYNLPNVLRELGVLEYSDHLAELVDSRTMIEAGSREEVELRAATVHAGDELIEKLMDCRDSSVYAPHLDYKLFQMRDEIDGTIHITRTTAY</sequence>
<dbReference type="InterPro" id="IPR019438">
    <property type="entry name" value="Q_salvage"/>
</dbReference>
<gene>
    <name evidence="6" type="ORF">ACFSBJ_15315</name>
</gene>
<evidence type="ECO:0000256" key="2">
    <source>
        <dbReference type="ARBA" id="ARBA00035119"/>
    </source>
</evidence>
<evidence type="ECO:0000256" key="4">
    <source>
        <dbReference type="ARBA" id="ARBA00035393"/>
    </source>
</evidence>
<keyword evidence="7" id="KW-1185">Reference proteome</keyword>
<reference evidence="6 7" key="1">
    <citation type="journal article" date="2019" name="Int. J. Syst. Evol. Microbiol.">
        <title>The Global Catalogue of Microorganisms (GCM) 10K type strain sequencing project: providing services to taxonomists for standard genome sequencing and annotation.</title>
        <authorList>
            <consortium name="The Broad Institute Genomics Platform"/>
            <consortium name="The Broad Institute Genome Sequencing Center for Infectious Disease"/>
            <person name="Wu L."/>
            <person name="Ma J."/>
        </authorList>
    </citation>
    <scope>NUCLEOTIDE SEQUENCE [LARGE SCALE GENOMIC DNA]</scope>
    <source>
        <strain evidence="6 7">CGMCC 1.10594</strain>
    </source>
</reference>
<keyword evidence="1" id="KW-0378">Hydrolase</keyword>
<comment type="caution">
    <text evidence="6">The sequence shown here is derived from an EMBL/GenBank/DDBJ whole genome shotgun (WGS) entry which is preliminary data.</text>
</comment>
<dbReference type="Pfam" id="PF10343">
    <property type="entry name" value="Q_salvage"/>
    <property type="match status" value="1"/>
</dbReference>
<dbReference type="GO" id="GO:0016787">
    <property type="term" value="F:hydrolase activity"/>
    <property type="evidence" value="ECO:0007669"/>
    <property type="project" value="UniProtKB-KW"/>
</dbReference>
<dbReference type="AlphaFoldDB" id="A0ABD6D4L3"/>
<dbReference type="RefSeq" id="WP_256405321.1">
    <property type="nucleotide sequence ID" value="NZ_CP187151.1"/>
</dbReference>